<dbReference type="Proteomes" id="UP000503011">
    <property type="component" value="Chromosome"/>
</dbReference>
<name>A0A6F8YVC5_9ACTN</name>
<evidence type="ECO:0000313" key="1">
    <source>
        <dbReference type="EMBL" id="BCB90110.1"/>
    </source>
</evidence>
<organism evidence="1 2">
    <name type="scientific">Phytohabitans suffuscus</name>
    <dbReference type="NCBI Taxonomy" id="624315"/>
    <lineage>
        <taxon>Bacteria</taxon>
        <taxon>Bacillati</taxon>
        <taxon>Actinomycetota</taxon>
        <taxon>Actinomycetes</taxon>
        <taxon>Micromonosporales</taxon>
        <taxon>Micromonosporaceae</taxon>
    </lineage>
</organism>
<dbReference type="RefSeq" id="WP_173162263.1">
    <property type="nucleotide sequence ID" value="NZ_AP022871.1"/>
</dbReference>
<dbReference type="InterPro" id="IPR050072">
    <property type="entry name" value="Peptidase_M20A"/>
</dbReference>
<accession>A0A6F8YVC5</accession>
<keyword evidence="2" id="KW-1185">Reference proteome</keyword>
<dbReference type="PANTHER" id="PTHR43808">
    <property type="entry name" value="ACETYLORNITHINE DEACETYLASE"/>
    <property type="match status" value="1"/>
</dbReference>
<sequence>MSELVERAWDAIDADRLRDLALAMVSTPSPTGDEAALARLLTGHLAQAGLEAAYQEIDERQGNAVGRLRGDGSGADLLLYAPIDTLSVGTAEEDVPYVGDALRPDMRAEGRLDGDTVVGLGASNPKGHAACVVEAATAIAAAGLPLRGSLLVGLGAGGMPTNSRPGATRANTGQGNGCSFMLEQGVWADHAILAKPGWSVSYEEVGLCWFTVRVLGTFNYVGSRQRLPYRNAVVDAARLIGEVERWFGEYTARNTGGLVAPQGHVASVRGGWERTAAFSPAVCEFTVDLRISPRTTPADAARQFGEGMRAALARLGDVTATWEMTLSIPGSHTDPDTWIVRACERAWERVTGTPHAVDEAARTTSGATDGNILRNRGIPTARIGMPRLSTTDGSEVDFPLGMNAASLGNMLRLTRLLAAAAVEACTRDRRSTGGPR</sequence>
<gene>
    <name evidence="1" type="ORF">Psuf_074230</name>
</gene>
<dbReference type="KEGG" id="psuu:Psuf_074230"/>
<reference evidence="1 2" key="2">
    <citation type="submission" date="2020-03" db="EMBL/GenBank/DDBJ databases">
        <authorList>
            <person name="Ichikawa N."/>
            <person name="Kimura A."/>
            <person name="Kitahashi Y."/>
            <person name="Uohara A."/>
        </authorList>
    </citation>
    <scope>NUCLEOTIDE SEQUENCE [LARGE SCALE GENOMIC DNA]</scope>
    <source>
        <strain evidence="1 2">NBRC 105367</strain>
    </source>
</reference>
<dbReference type="SUPFAM" id="SSF53187">
    <property type="entry name" value="Zn-dependent exopeptidases"/>
    <property type="match status" value="1"/>
</dbReference>
<dbReference type="AlphaFoldDB" id="A0A6F8YVC5"/>
<dbReference type="EMBL" id="AP022871">
    <property type="protein sequence ID" value="BCB90110.1"/>
    <property type="molecule type" value="Genomic_DNA"/>
</dbReference>
<reference evidence="1 2" key="1">
    <citation type="submission" date="2020-03" db="EMBL/GenBank/DDBJ databases">
        <title>Whole genome shotgun sequence of Phytohabitans suffuscus NBRC 105367.</title>
        <authorList>
            <person name="Komaki H."/>
            <person name="Tamura T."/>
        </authorList>
    </citation>
    <scope>NUCLEOTIDE SEQUENCE [LARGE SCALE GENOMIC DNA]</scope>
    <source>
        <strain evidence="1 2">NBRC 105367</strain>
    </source>
</reference>
<proteinExistence type="predicted"/>
<protein>
    <submittedName>
        <fullName evidence="1">Peptidase M20</fullName>
    </submittedName>
</protein>
<evidence type="ECO:0000313" key="2">
    <source>
        <dbReference type="Proteomes" id="UP000503011"/>
    </source>
</evidence>
<dbReference type="Gene3D" id="3.40.630.10">
    <property type="entry name" value="Zn peptidases"/>
    <property type="match status" value="2"/>
</dbReference>